<gene>
    <name evidence="2" type="ORF">C1H46_023870</name>
    <name evidence="3" type="ORF">C1H46_023875</name>
</gene>
<evidence type="ECO:0000313" key="3">
    <source>
        <dbReference type="EMBL" id="TQD90581.1"/>
    </source>
</evidence>
<evidence type="ECO:0000313" key="4">
    <source>
        <dbReference type="Proteomes" id="UP000315295"/>
    </source>
</evidence>
<dbReference type="EMBL" id="VIEB01000448">
    <property type="protein sequence ID" value="TQD90576.1"/>
    <property type="molecule type" value="Genomic_DNA"/>
</dbReference>
<sequence>MDLSGILNDRLVPHARPAARMIAALPESDRAPGQANCRRSSGVEASPVPPHRHHREYFRVQHSAY</sequence>
<name>A0A540LVP0_MALBA</name>
<comment type="caution">
    <text evidence="3">The sequence shown here is derived from an EMBL/GenBank/DDBJ whole genome shotgun (WGS) entry which is preliminary data.</text>
</comment>
<dbReference type="EMBL" id="VIEB01000448">
    <property type="protein sequence ID" value="TQD90581.1"/>
    <property type="molecule type" value="Genomic_DNA"/>
</dbReference>
<accession>A0A540LVP0</accession>
<protein>
    <submittedName>
        <fullName evidence="3">Uncharacterized protein</fullName>
    </submittedName>
</protein>
<dbReference type="AlphaFoldDB" id="A0A540LVP0"/>
<dbReference type="Proteomes" id="UP000315295">
    <property type="component" value="Unassembled WGS sequence"/>
</dbReference>
<keyword evidence="4" id="KW-1185">Reference proteome</keyword>
<evidence type="ECO:0000256" key="1">
    <source>
        <dbReference type="SAM" id="MobiDB-lite"/>
    </source>
</evidence>
<organism evidence="3 4">
    <name type="scientific">Malus baccata</name>
    <name type="common">Siberian crab apple</name>
    <name type="synonym">Pyrus baccata</name>
    <dbReference type="NCBI Taxonomy" id="106549"/>
    <lineage>
        <taxon>Eukaryota</taxon>
        <taxon>Viridiplantae</taxon>
        <taxon>Streptophyta</taxon>
        <taxon>Embryophyta</taxon>
        <taxon>Tracheophyta</taxon>
        <taxon>Spermatophyta</taxon>
        <taxon>Magnoliopsida</taxon>
        <taxon>eudicotyledons</taxon>
        <taxon>Gunneridae</taxon>
        <taxon>Pentapetalae</taxon>
        <taxon>rosids</taxon>
        <taxon>fabids</taxon>
        <taxon>Rosales</taxon>
        <taxon>Rosaceae</taxon>
        <taxon>Amygdaloideae</taxon>
        <taxon>Maleae</taxon>
        <taxon>Malus</taxon>
    </lineage>
</organism>
<feature type="region of interest" description="Disordered" evidence="1">
    <location>
        <begin position="29"/>
        <end position="52"/>
    </location>
</feature>
<proteinExistence type="predicted"/>
<evidence type="ECO:0000313" key="2">
    <source>
        <dbReference type="EMBL" id="TQD90576.1"/>
    </source>
</evidence>
<reference evidence="3 4" key="1">
    <citation type="journal article" date="2019" name="G3 (Bethesda)">
        <title>Sequencing of a Wild Apple (Malus baccata) Genome Unravels the Differences Between Cultivated and Wild Apple Species Regarding Disease Resistance and Cold Tolerance.</title>
        <authorList>
            <person name="Chen X."/>
        </authorList>
    </citation>
    <scope>NUCLEOTIDE SEQUENCE [LARGE SCALE GENOMIC DNA]</scope>
    <source>
        <strain evidence="4">cv. Shandingzi</strain>
        <tissue evidence="3">Leaves</tissue>
    </source>
</reference>